<dbReference type="Gene3D" id="2.40.128.200">
    <property type="match status" value="2"/>
</dbReference>
<gene>
    <name evidence="7" type="ORF">DIT68_15570</name>
</gene>
<dbReference type="OrthoDB" id="1273481at2"/>
<feature type="signal peptide" evidence="5">
    <location>
        <begin position="1"/>
        <end position="20"/>
    </location>
</feature>
<name>A0A2U2X0H5_9FLAO</name>
<protein>
    <recommendedName>
        <fullName evidence="6">C-type lysozyme inhibitor domain-containing protein</fullName>
    </recommendedName>
</protein>
<reference evidence="7 8" key="2">
    <citation type="submission" date="2018-05" db="EMBL/GenBank/DDBJ databases">
        <authorList>
            <person name="Lanie J.A."/>
            <person name="Ng W.-L."/>
            <person name="Kazmierczak K.M."/>
            <person name="Andrzejewski T.M."/>
            <person name="Davidsen T.M."/>
            <person name="Wayne K.J."/>
            <person name="Tettelin H."/>
            <person name="Glass J.I."/>
            <person name="Rusch D."/>
            <person name="Podicherti R."/>
            <person name="Tsui H.-C.T."/>
            <person name="Winkler M.E."/>
        </authorList>
    </citation>
    <scope>NUCLEOTIDE SEQUENCE [LARGE SCALE GENOMIC DNA]</scope>
    <source>
        <strain evidence="7 8">C305</strain>
    </source>
</reference>
<dbReference type="EMBL" id="QFRJ01000020">
    <property type="protein sequence ID" value="PWH81273.1"/>
    <property type="molecule type" value="Genomic_DNA"/>
</dbReference>
<dbReference type="Pfam" id="PF09864">
    <property type="entry name" value="MliC"/>
    <property type="match status" value="2"/>
</dbReference>
<feature type="domain" description="C-type lysozyme inhibitor" evidence="6">
    <location>
        <begin position="47"/>
        <end position="106"/>
    </location>
</feature>
<keyword evidence="2" id="KW-0472">Membrane</keyword>
<dbReference type="InterPro" id="IPR036328">
    <property type="entry name" value="MliC_sf"/>
</dbReference>
<evidence type="ECO:0000259" key="6">
    <source>
        <dbReference type="Pfam" id="PF09864"/>
    </source>
</evidence>
<evidence type="ECO:0000256" key="2">
    <source>
        <dbReference type="ARBA" id="ARBA00023136"/>
    </source>
</evidence>
<dbReference type="InterPro" id="IPR018660">
    <property type="entry name" value="MliC"/>
</dbReference>
<sequence length="201" mass="22644">MTKKILTMAMLSALILTSCSENKTQENSETKPETPVEKVETITSVGENGKELQLDFNNEERKVTLTFDGETIELLSEKPASGIWYKNDQYELTGKGNDLELKKNGEVIFEHKDDIVNYSVKNKDGQTLDMTFNNTENTVKVYLDGGEQIDLKGEKAASGIWYKNDQYELRGKGENLELTKDGETVFIKLDLKSNGYLSLPN</sequence>
<keyword evidence="3" id="KW-0564">Palmitate</keyword>
<feature type="domain" description="C-type lysozyme inhibitor" evidence="6">
    <location>
        <begin position="124"/>
        <end position="183"/>
    </location>
</feature>
<accession>A0A2U2X0H5</accession>
<keyword evidence="1 5" id="KW-0732">Signal</keyword>
<organism evidence="7 8">
    <name type="scientific">Brumimicrobium oceani</name>
    <dbReference type="NCBI Taxonomy" id="2100725"/>
    <lineage>
        <taxon>Bacteria</taxon>
        <taxon>Pseudomonadati</taxon>
        <taxon>Bacteroidota</taxon>
        <taxon>Flavobacteriia</taxon>
        <taxon>Flavobacteriales</taxon>
        <taxon>Crocinitomicaceae</taxon>
        <taxon>Brumimicrobium</taxon>
    </lineage>
</organism>
<dbReference type="SUPFAM" id="SSF141488">
    <property type="entry name" value="YdhA-like"/>
    <property type="match status" value="2"/>
</dbReference>
<dbReference type="PROSITE" id="PS51257">
    <property type="entry name" value="PROKAR_LIPOPROTEIN"/>
    <property type="match status" value="1"/>
</dbReference>
<keyword evidence="4" id="KW-0449">Lipoprotein</keyword>
<evidence type="ECO:0000256" key="5">
    <source>
        <dbReference type="SAM" id="SignalP"/>
    </source>
</evidence>
<evidence type="ECO:0000256" key="4">
    <source>
        <dbReference type="ARBA" id="ARBA00023288"/>
    </source>
</evidence>
<evidence type="ECO:0000256" key="1">
    <source>
        <dbReference type="ARBA" id="ARBA00022729"/>
    </source>
</evidence>
<reference evidence="7 8" key="1">
    <citation type="submission" date="2018-05" db="EMBL/GenBank/DDBJ databases">
        <title>Brumimicrobium oceani sp. nov., isolated from coastal sediment.</title>
        <authorList>
            <person name="Kou Y."/>
        </authorList>
    </citation>
    <scope>NUCLEOTIDE SEQUENCE [LARGE SCALE GENOMIC DNA]</scope>
    <source>
        <strain evidence="7 8">C305</strain>
    </source>
</reference>
<evidence type="ECO:0000313" key="8">
    <source>
        <dbReference type="Proteomes" id="UP000245370"/>
    </source>
</evidence>
<feature type="chain" id="PRO_5015551588" description="C-type lysozyme inhibitor domain-containing protein" evidence="5">
    <location>
        <begin position="21"/>
        <end position="201"/>
    </location>
</feature>
<proteinExistence type="predicted"/>
<evidence type="ECO:0000313" key="7">
    <source>
        <dbReference type="EMBL" id="PWH81273.1"/>
    </source>
</evidence>
<comment type="caution">
    <text evidence="7">The sequence shown here is derived from an EMBL/GenBank/DDBJ whole genome shotgun (WGS) entry which is preliminary data.</text>
</comment>
<dbReference type="RefSeq" id="WP_109360753.1">
    <property type="nucleotide sequence ID" value="NZ_QFRJ01000020.1"/>
</dbReference>
<dbReference type="Proteomes" id="UP000245370">
    <property type="component" value="Unassembled WGS sequence"/>
</dbReference>
<dbReference type="AlphaFoldDB" id="A0A2U2X0H5"/>
<keyword evidence="8" id="KW-1185">Reference proteome</keyword>
<evidence type="ECO:0000256" key="3">
    <source>
        <dbReference type="ARBA" id="ARBA00023139"/>
    </source>
</evidence>